<evidence type="ECO:0000256" key="1">
    <source>
        <dbReference type="ARBA" id="ARBA00022485"/>
    </source>
</evidence>
<dbReference type="Pfam" id="PF00730">
    <property type="entry name" value="HhH-GPD"/>
    <property type="match status" value="1"/>
</dbReference>
<protein>
    <submittedName>
        <fullName evidence="6">Endonuclease-3</fullName>
        <ecNumber evidence="6">4.2.99.18</ecNumber>
    </submittedName>
</protein>
<dbReference type="Gene3D" id="1.10.340.30">
    <property type="entry name" value="Hypothetical protein, domain 2"/>
    <property type="match status" value="1"/>
</dbReference>
<reference evidence="6 7" key="1">
    <citation type="submission" date="2024-06" db="EMBL/GenBank/DDBJ databases">
        <title>Genomic Encyclopedia of Type Strains, Phase IV (KMG-IV): sequencing the most valuable type-strain genomes for metagenomic binning, comparative biology and taxonomic classification.</title>
        <authorList>
            <person name="Goeker M."/>
        </authorList>
    </citation>
    <scope>NUCLEOTIDE SEQUENCE [LARGE SCALE GENOMIC DNA]</scope>
    <source>
        <strain evidence="6 7">DSM 27865</strain>
    </source>
</reference>
<dbReference type="SUPFAM" id="SSF48150">
    <property type="entry name" value="DNA-glycosylase"/>
    <property type="match status" value="1"/>
</dbReference>
<dbReference type="InterPro" id="IPR023170">
    <property type="entry name" value="HhH_base_excis_C"/>
</dbReference>
<keyword evidence="6" id="KW-0456">Lyase</keyword>
<dbReference type="PIRSF" id="PIRSF001435">
    <property type="entry name" value="Nth"/>
    <property type="match status" value="1"/>
</dbReference>
<keyword evidence="2" id="KW-0479">Metal-binding</keyword>
<evidence type="ECO:0000256" key="2">
    <source>
        <dbReference type="ARBA" id="ARBA00022723"/>
    </source>
</evidence>
<keyword evidence="3" id="KW-0408">Iron</keyword>
<dbReference type="Gene3D" id="1.10.1670.10">
    <property type="entry name" value="Helix-hairpin-Helix base-excision DNA repair enzymes (C-terminal)"/>
    <property type="match status" value="1"/>
</dbReference>
<evidence type="ECO:0000313" key="7">
    <source>
        <dbReference type="Proteomes" id="UP001549076"/>
    </source>
</evidence>
<dbReference type="EC" id="4.2.99.18" evidence="6"/>
<accession>A0ABV2MUA6</accession>
<evidence type="ECO:0000259" key="5">
    <source>
        <dbReference type="SMART" id="SM00478"/>
    </source>
</evidence>
<keyword evidence="6" id="KW-0540">Nuclease</keyword>
<keyword evidence="1" id="KW-0004">4Fe-4S</keyword>
<feature type="domain" description="HhH-GPD" evidence="5">
    <location>
        <begin position="42"/>
        <end position="203"/>
    </location>
</feature>
<organism evidence="6 7">
    <name type="scientific">Aquamicrobium terrae</name>
    <dbReference type="NCBI Taxonomy" id="1324945"/>
    <lineage>
        <taxon>Bacteria</taxon>
        <taxon>Pseudomonadati</taxon>
        <taxon>Pseudomonadota</taxon>
        <taxon>Alphaproteobacteria</taxon>
        <taxon>Hyphomicrobiales</taxon>
        <taxon>Phyllobacteriaceae</taxon>
        <taxon>Aquamicrobium</taxon>
    </lineage>
</organism>
<proteinExistence type="predicted"/>
<sequence>MAFDFGAVGDMTWIRDRLRACFGSPAPIPARAPIDQLVRSSISGRTYDHVSWGAYRRLVETYPAWSGLAGATRGDIETTIGDVTFPDVKARQLHATINIIAARQPDFDLTFLGKLDVETALAWLERLPGVGRKVSASTLNFSTLQMPAFVVDSHVLRVMGRFGFVRSTPETETTYEVAMAIMSDWSAGDLVELHILMKHLGQTLCHKHRPCCRDCPINERCHTSPLRSQRHDLH</sequence>
<dbReference type="InterPro" id="IPR003265">
    <property type="entry name" value="HhH-GPD_domain"/>
</dbReference>
<keyword evidence="7" id="KW-1185">Reference proteome</keyword>
<keyword evidence="6" id="KW-0255">Endonuclease</keyword>
<evidence type="ECO:0000256" key="3">
    <source>
        <dbReference type="ARBA" id="ARBA00023004"/>
    </source>
</evidence>
<dbReference type="Proteomes" id="UP001549076">
    <property type="component" value="Unassembled WGS sequence"/>
</dbReference>
<dbReference type="SMART" id="SM00478">
    <property type="entry name" value="ENDO3c"/>
    <property type="match status" value="1"/>
</dbReference>
<dbReference type="InterPro" id="IPR011257">
    <property type="entry name" value="DNA_glycosylase"/>
</dbReference>
<dbReference type="EMBL" id="JBEPML010000002">
    <property type="protein sequence ID" value="MET3790381.1"/>
    <property type="molecule type" value="Genomic_DNA"/>
</dbReference>
<keyword evidence="4" id="KW-0411">Iron-sulfur</keyword>
<dbReference type="CDD" id="cd00056">
    <property type="entry name" value="ENDO3c"/>
    <property type="match status" value="1"/>
</dbReference>
<keyword evidence="6" id="KW-0378">Hydrolase</keyword>
<dbReference type="PANTHER" id="PTHR10359">
    <property type="entry name" value="A/G-SPECIFIC ADENINE GLYCOSYLASE/ENDONUCLEASE III"/>
    <property type="match status" value="1"/>
</dbReference>
<dbReference type="RefSeq" id="WP_354192541.1">
    <property type="nucleotide sequence ID" value="NZ_JBEPML010000002.1"/>
</dbReference>
<evidence type="ECO:0000256" key="4">
    <source>
        <dbReference type="ARBA" id="ARBA00023014"/>
    </source>
</evidence>
<gene>
    <name evidence="6" type="ORF">ABID37_000572</name>
</gene>
<name>A0ABV2MUA6_9HYPH</name>
<comment type="caution">
    <text evidence="6">The sequence shown here is derived from an EMBL/GenBank/DDBJ whole genome shotgun (WGS) entry which is preliminary data.</text>
</comment>
<dbReference type="GO" id="GO:0140078">
    <property type="term" value="F:class I DNA-(apurinic or apyrimidinic site) endonuclease activity"/>
    <property type="evidence" value="ECO:0007669"/>
    <property type="project" value="UniProtKB-EC"/>
</dbReference>
<evidence type="ECO:0000313" key="6">
    <source>
        <dbReference type="EMBL" id="MET3790381.1"/>
    </source>
</evidence>